<dbReference type="InterPro" id="IPR013325">
    <property type="entry name" value="RNA_pol_sigma_r2"/>
</dbReference>
<dbReference type="STRING" id="1736674.APS56_06255"/>
<dbReference type="EMBL" id="CP012898">
    <property type="protein sequence ID" value="ALJ04752.1"/>
    <property type="molecule type" value="Genomic_DNA"/>
</dbReference>
<dbReference type="GO" id="GO:0003677">
    <property type="term" value="F:DNA binding"/>
    <property type="evidence" value="ECO:0007669"/>
    <property type="project" value="InterPro"/>
</dbReference>
<gene>
    <name evidence="7" type="ORF">APS56_06255</name>
</gene>
<dbReference type="Proteomes" id="UP000057981">
    <property type="component" value="Chromosome"/>
</dbReference>
<dbReference type="Gene3D" id="1.10.10.10">
    <property type="entry name" value="Winged helix-like DNA-binding domain superfamily/Winged helix DNA-binding domain"/>
    <property type="match status" value="1"/>
</dbReference>
<dbReference type="NCBIfam" id="TIGR02937">
    <property type="entry name" value="sigma70-ECF"/>
    <property type="match status" value="1"/>
</dbReference>
<dbReference type="PANTHER" id="PTHR43133:SF46">
    <property type="entry name" value="RNA POLYMERASE SIGMA-70 FACTOR ECF SUBFAMILY"/>
    <property type="match status" value="1"/>
</dbReference>
<dbReference type="SUPFAM" id="SSF88659">
    <property type="entry name" value="Sigma3 and sigma4 domains of RNA polymerase sigma factors"/>
    <property type="match status" value="1"/>
</dbReference>
<feature type="domain" description="RNA polymerase sigma factor 70 region 4 type 2" evidence="6">
    <location>
        <begin position="125"/>
        <end position="175"/>
    </location>
</feature>
<dbReference type="AlphaFoldDB" id="A0A0P0CPF6"/>
<dbReference type="InterPro" id="IPR007627">
    <property type="entry name" value="RNA_pol_sigma70_r2"/>
</dbReference>
<dbReference type="GO" id="GO:0016987">
    <property type="term" value="F:sigma factor activity"/>
    <property type="evidence" value="ECO:0007669"/>
    <property type="project" value="UniProtKB-KW"/>
</dbReference>
<dbReference type="PANTHER" id="PTHR43133">
    <property type="entry name" value="RNA POLYMERASE ECF-TYPE SIGMA FACTO"/>
    <property type="match status" value="1"/>
</dbReference>
<evidence type="ECO:0000256" key="2">
    <source>
        <dbReference type="ARBA" id="ARBA00023015"/>
    </source>
</evidence>
<dbReference type="Pfam" id="PF08281">
    <property type="entry name" value="Sigma70_r4_2"/>
    <property type="match status" value="1"/>
</dbReference>
<dbReference type="RefSeq" id="WP_054726120.1">
    <property type="nucleotide sequence ID" value="NZ_CP012898.1"/>
</dbReference>
<evidence type="ECO:0000256" key="4">
    <source>
        <dbReference type="ARBA" id="ARBA00023163"/>
    </source>
</evidence>
<dbReference type="Pfam" id="PF04542">
    <property type="entry name" value="Sigma70_r2"/>
    <property type="match status" value="1"/>
</dbReference>
<dbReference type="OrthoDB" id="1100095at2"/>
<keyword evidence="2" id="KW-0805">Transcription regulation</keyword>
<dbReference type="InterPro" id="IPR039425">
    <property type="entry name" value="RNA_pol_sigma-70-like"/>
</dbReference>
<dbReference type="Gene3D" id="1.10.1740.10">
    <property type="match status" value="1"/>
</dbReference>
<name>A0A0P0CPF6_9FLAO</name>
<evidence type="ECO:0000313" key="7">
    <source>
        <dbReference type="EMBL" id="ALJ04752.1"/>
    </source>
</evidence>
<dbReference type="KEGG" id="ahz:APS56_06255"/>
<dbReference type="GO" id="GO:0006352">
    <property type="term" value="P:DNA-templated transcription initiation"/>
    <property type="evidence" value="ECO:0007669"/>
    <property type="project" value="InterPro"/>
</dbReference>
<dbReference type="CDD" id="cd06171">
    <property type="entry name" value="Sigma70_r4"/>
    <property type="match status" value="1"/>
</dbReference>
<sequence>MIINDLKDVNDAQLLLLIKDGNELAFKVIYNRYWKRLFVYALNILNDKGLAEDVLHEIFTSIWIKKDELKILSLESYLFVSAKNKSISMFRKVKFSEIDDTIIENLSLEPEVNNDLDSADLKSVLERVTKELPNRCKEIFYMSRYDDYSNEEIAKHFEISQRTVENQLYLALKHIRTSLKSVSNFLLTLVISWLS</sequence>
<comment type="similarity">
    <text evidence="1">Belongs to the sigma-70 factor family. ECF subfamily.</text>
</comment>
<dbReference type="InterPro" id="IPR014284">
    <property type="entry name" value="RNA_pol_sigma-70_dom"/>
</dbReference>
<keyword evidence="8" id="KW-1185">Reference proteome</keyword>
<keyword evidence="3" id="KW-0731">Sigma factor</keyword>
<keyword evidence="4" id="KW-0804">Transcription</keyword>
<evidence type="ECO:0000259" key="6">
    <source>
        <dbReference type="Pfam" id="PF08281"/>
    </source>
</evidence>
<evidence type="ECO:0008006" key="9">
    <source>
        <dbReference type="Google" id="ProtNLM"/>
    </source>
</evidence>
<dbReference type="NCBIfam" id="TIGR02985">
    <property type="entry name" value="Sig70_bacteroi1"/>
    <property type="match status" value="1"/>
</dbReference>
<evidence type="ECO:0000256" key="3">
    <source>
        <dbReference type="ARBA" id="ARBA00023082"/>
    </source>
</evidence>
<evidence type="ECO:0000313" key="8">
    <source>
        <dbReference type="Proteomes" id="UP000057981"/>
    </source>
</evidence>
<dbReference type="InterPro" id="IPR036388">
    <property type="entry name" value="WH-like_DNA-bd_sf"/>
</dbReference>
<evidence type="ECO:0000259" key="5">
    <source>
        <dbReference type="Pfam" id="PF04542"/>
    </source>
</evidence>
<dbReference type="InterPro" id="IPR014327">
    <property type="entry name" value="RNA_pol_sigma70_bacteroid"/>
</dbReference>
<evidence type="ECO:0000256" key="1">
    <source>
        <dbReference type="ARBA" id="ARBA00010641"/>
    </source>
</evidence>
<dbReference type="InterPro" id="IPR013324">
    <property type="entry name" value="RNA_pol_sigma_r3/r4-like"/>
</dbReference>
<feature type="domain" description="RNA polymerase sigma-70 region 2" evidence="5">
    <location>
        <begin position="29"/>
        <end position="92"/>
    </location>
</feature>
<proteinExistence type="inferred from homology"/>
<dbReference type="InterPro" id="IPR013249">
    <property type="entry name" value="RNA_pol_sigma70_r4_t2"/>
</dbReference>
<dbReference type="SUPFAM" id="SSF88946">
    <property type="entry name" value="Sigma2 domain of RNA polymerase sigma factors"/>
    <property type="match status" value="1"/>
</dbReference>
<organism evidence="7 8">
    <name type="scientific">Pseudalgibacter alginicilyticus</name>
    <dbReference type="NCBI Taxonomy" id="1736674"/>
    <lineage>
        <taxon>Bacteria</taxon>
        <taxon>Pseudomonadati</taxon>
        <taxon>Bacteroidota</taxon>
        <taxon>Flavobacteriia</taxon>
        <taxon>Flavobacteriales</taxon>
        <taxon>Flavobacteriaceae</taxon>
        <taxon>Pseudalgibacter</taxon>
    </lineage>
</organism>
<reference evidence="7 8" key="1">
    <citation type="submission" date="2015-10" db="EMBL/GenBank/DDBJ databases">
        <authorList>
            <person name="Gilbert D.G."/>
        </authorList>
    </citation>
    <scope>NUCLEOTIDE SEQUENCE [LARGE SCALE GENOMIC DNA]</scope>
    <source>
        <strain evidence="8">HZ-22</strain>
    </source>
</reference>
<protein>
    <recommendedName>
        <fullName evidence="9">RNA polymerase subunit sigma-24</fullName>
    </recommendedName>
</protein>
<accession>A0A0P0CPF6</accession>